<comment type="similarity">
    <text evidence="1">Belongs to the oligoribonuclease family.</text>
</comment>
<dbReference type="EMBL" id="CAJNOJ010000126">
    <property type="protein sequence ID" value="CAF1163882.1"/>
    <property type="molecule type" value="Genomic_DNA"/>
</dbReference>
<dbReference type="CDD" id="cd06135">
    <property type="entry name" value="Orn"/>
    <property type="match status" value="1"/>
</dbReference>
<keyword evidence="9" id="KW-1185">Reference proteome</keyword>
<keyword evidence="2" id="KW-0540">Nuclease</keyword>
<dbReference type="InterPro" id="IPR022894">
    <property type="entry name" value="Oligoribonuclease"/>
</dbReference>
<comment type="caution">
    <text evidence="8">The sequence shown here is derived from an EMBL/GenBank/DDBJ whole genome shotgun (WGS) entry which is preliminary data.</text>
</comment>
<dbReference type="SUPFAM" id="SSF53098">
    <property type="entry name" value="Ribonuclease H-like"/>
    <property type="match status" value="1"/>
</dbReference>
<organism evidence="8 10">
    <name type="scientific">Adineta ricciae</name>
    <name type="common">Rotifer</name>
    <dbReference type="NCBI Taxonomy" id="249248"/>
    <lineage>
        <taxon>Eukaryota</taxon>
        <taxon>Metazoa</taxon>
        <taxon>Spiralia</taxon>
        <taxon>Gnathifera</taxon>
        <taxon>Rotifera</taxon>
        <taxon>Eurotatoria</taxon>
        <taxon>Bdelloidea</taxon>
        <taxon>Adinetida</taxon>
        <taxon>Adinetidae</taxon>
        <taxon>Adineta</taxon>
    </lineage>
</organism>
<protein>
    <recommendedName>
        <fullName evidence="6">Exonuclease domain-containing protein</fullName>
    </recommendedName>
</protein>
<sequence>MINNEISSNPTTDSKTMEAPEQPVIPRQVPRPLTTDESIRSHVRMLMEGDRLGTDELFDALNKFFDEQNYSPSQRITCAQMFLNDEGKACEHKRYRYHRTKMSTDQYTLVWIDLEMDGLDLNKNFILEIACILTDFNLTTIYEGPDLVIHHPKALMDAMGPWCMEHHTKSGLVEQVLNSRLSMSDAETKIINFIEKTISSSTANNKRLILAGNSVYVDRYFLEKDMPRLNAMLDRSILDCSTLKELIRRFNYRIYSQAPVKGGNLHRALDDIRNSIDEFRYYQTFAFEEKQSTENKRITSSKPDISQYLVWIDIADSSVHGILTDENLDVIDEINGAKTSDDLVKFFHQNRIYSERKVAVAGKHLGPIRAQLKILAPEFNEFCHYRSIDIDVVSVICEQWFPDVYKQRPTHDEKENNLKNSIELLRFYRSRIFK</sequence>
<dbReference type="InterPro" id="IPR013520">
    <property type="entry name" value="Ribonucl_H"/>
</dbReference>
<feature type="compositionally biased region" description="Polar residues" evidence="5">
    <location>
        <begin position="1"/>
        <end position="14"/>
    </location>
</feature>
<dbReference type="NCBIfam" id="NF003765">
    <property type="entry name" value="PRK05359.1"/>
    <property type="match status" value="1"/>
</dbReference>
<dbReference type="Proteomes" id="UP000663852">
    <property type="component" value="Unassembled WGS sequence"/>
</dbReference>
<evidence type="ECO:0000256" key="1">
    <source>
        <dbReference type="ARBA" id="ARBA00009921"/>
    </source>
</evidence>
<feature type="region of interest" description="Disordered" evidence="5">
    <location>
        <begin position="1"/>
        <end position="29"/>
    </location>
</feature>
<reference evidence="8" key="1">
    <citation type="submission" date="2021-02" db="EMBL/GenBank/DDBJ databases">
        <authorList>
            <person name="Nowell W R."/>
        </authorList>
    </citation>
    <scope>NUCLEOTIDE SEQUENCE</scope>
</reference>
<dbReference type="Proteomes" id="UP000663828">
    <property type="component" value="Unassembled WGS sequence"/>
</dbReference>
<dbReference type="GO" id="GO:0003676">
    <property type="term" value="F:nucleic acid binding"/>
    <property type="evidence" value="ECO:0007669"/>
    <property type="project" value="InterPro"/>
</dbReference>
<dbReference type="OrthoDB" id="270189at2759"/>
<accession>A0A814TLB1</accession>
<dbReference type="GO" id="GO:0005739">
    <property type="term" value="C:mitochondrion"/>
    <property type="evidence" value="ECO:0007669"/>
    <property type="project" value="TreeGrafter"/>
</dbReference>
<evidence type="ECO:0000256" key="2">
    <source>
        <dbReference type="ARBA" id="ARBA00022722"/>
    </source>
</evidence>
<evidence type="ECO:0000259" key="6">
    <source>
        <dbReference type="SMART" id="SM00479"/>
    </source>
</evidence>
<dbReference type="InterPro" id="IPR036397">
    <property type="entry name" value="RNaseH_sf"/>
</dbReference>
<dbReference type="SMART" id="SM00479">
    <property type="entry name" value="EXOIII"/>
    <property type="match status" value="1"/>
</dbReference>
<feature type="domain" description="Exonuclease" evidence="6">
    <location>
        <begin position="108"/>
        <end position="288"/>
    </location>
</feature>
<proteinExistence type="inferred from homology"/>
<keyword evidence="3" id="KW-0378">Hydrolase</keyword>
<evidence type="ECO:0000313" key="10">
    <source>
        <dbReference type="Proteomes" id="UP000663852"/>
    </source>
</evidence>
<dbReference type="Pfam" id="PF00929">
    <property type="entry name" value="RNase_T"/>
    <property type="match status" value="1"/>
</dbReference>
<dbReference type="AlphaFoldDB" id="A0A814TLB1"/>
<evidence type="ECO:0000256" key="3">
    <source>
        <dbReference type="ARBA" id="ARBA00022801"/>
    </source>
</evidence>
<gene>
    <name evidence="8" type="ORF">EDS130_LOCUS23296</name>
    <name evidence="7" type="ORF">XAT740_LOCUS13772</name>
</gene>
<evidence type="ECO:0000313" key="8">
    <source>
        <dbReference type="EMBL" id="CAF1163882.1"/>
    </source>
</evidence>
<dbReference type="Gene3D" id="3.30.420.10">
    <property type="entry name" value="Ribonuclease H-like superfamily/Ribonuclease H"/>
    <property type="match status" value="2"/>
</dbReference>
<evidence type="ECO:0000256" key="5">
    <source>
        <dbReference type="SAM" id="MobiDB-lite"/>
    </source>
</evidence>
<dbReference type="PANTHER" id="PTHR11046">
    <property type="entry name" value="OLIGORIBONUCLEASE, MITOCHONDRIAL"/>
    <property type="match status" value="1"/>
</dbReference>
<dbReference type="EMBL" id="CAJNOR010000808">
    <property type="protein sequence ID" value="CAF1012001.1"/>
    <property type="molecule type" value="Genomic_DNA"/>
</dbReference>
<evidence type="ECO:0000313" key="9">
    <source>
        <dbReference type="Proteomes" id="UP000663828"/>
    </source>
</evidence>
<dbReference type="PANTHER" id="PTHR11046:SF0">
    <property type="entry name" value="OLIGORIBONUCLEASE, MITOCHONDRIAL"/>
    <property type="match status" value="1"/>
</dbReference>
<name>A0A814TLB1_ADIRI</name>
<dbReference type="GO" id="GO:0000175">
    <property type="term" value="F:3'-5'-RNA exonuclease activity"/>
    <property type="evidence" value="ECO:0007669"/>
    <property type="project" value="InterPro"/>
</dbReference>
<evidence type="ECO:0000256" key="4">
    <source>
        <dbReference type="ARBA" id="ARBA00022839"/>
    </source>
</evidence>
<dbReference type="InterPro" id="IPR012337">
    <property type="entry name" value="RNaseH-like_sf"/>
</dbReference>
<evidence type="ECO:0000313" key="7">
    <source>
        <dbReference type="EMBL" id="CAF1012001.1"/>
    </source>
</evidence>
<keyword evidence="4" id="KW-0269">Exonuclease</keyword>